<accession>A0ABD1PZ46</accession>
<dbReference type="Proteomes" id="UP001604277">
    <property type="component" value="Unassembled WGS sequence"/>
</dbReference>
<gene>
    <name evidence="1" type="ORF">Fot_50726</name>
</gene>
<reference evidence="2" key="1">
    <citation type="submission" date="2024-07" db="EMBL/GenBank/DDBJ databases">
        <title>Two chromosome-level genome assemblies of Korean endemic species Abeliophyllum distichum and Forsythia ovata (Oleaceae).</title>
        <authorList>
            <person name="Jang H."/>
        </authorList>
    </citation>
    <scope>NUCLEOTIDE SEQUENCE [LARGE SCALE GENOMIC DNA]</scope>
</reference>
<name>A0ABD1PZ46_9LAMI</name>
<keyword evidence="2" id="KW-1185">Reference proteome</keyword>
<evidence type="ECO:0000313" key="1">
    <source>
        <dbReference type="EMBL" id="KAL2469150.1"/>
    </source>
</evidence>
<dbReference type="AlphaFoldDB" id="A0ABD1PZ46"/>
<protein>
    <submittedName>
        <fullName evidence="1">Uncharacterized protein</fullName>
    </submittedName>
</protein>
<proteinExistence type="predicted"/>
<organism evidence="1 2">
    <name type="scientific">Forsythia ovata</name>
    <dbReference type="NCBI Taxonomy" id="205694"/>
    <lineage>
        <taxon>Eukaryota</taxon>
        <taxon>Viridiplantae</taxon>
        <taxon>Streptophyta</taxon>
        <taxon>Embryophyta</taxon>
        <taxon>Tracheophyta</taxon>
        <taxon>Spermatophyta</taxon>
        <taxon>Magnoliopsida</taxon>
        <taxon>eudicotyledons</taxon>
        <taxon>Gunneridae</taxon>
        <taxon>Pentapetalae</taxon>
        <taxon>asterids</taxon>
        <taxon>lamiids</taxon>
        <taxon>Lamiales</taxon>
        <taxon>Oleaceae</taxon>
        <taxon>Forsythieae</taxon>
        <taxon>Forsythia</taxon>
    </lineage>
</organism>
<dbReference type="EMBL" id="JBFOLJ010000016">
    <property type="protein sequence ID" value="KAL2469150.1"/>
    <property type="molecule type" value="Genomic_DNA"/>
</dbReference>
<comment type="caution">
    <text evidence="1">The sequence shown here is derived from an EMBL/GenBank/DDBJ whole genome shotgun (WGS) entry which is preliminary data.</text>
</comment>
<sequence>MFIWVENDFVRQSSGKNLSVAEAEEGRWEEEGLLLEDLSRTVRHSQRQEGQKPLKFSSGWRSQLKDELVGCCGGGGVVGSAAVGFITVGNLGWHCPPDHITTA</sequence>
<evidence type="ECO:0000313" key="2">
    <source>
        <dbReference type="Proteomes" id="UP001604277"/>
    </source>
</evidence>